<keyword evidence="2" id="KW-1185">Reference proteome</keyword>
<gene>
    <name evidence="1" type="ORF">J2W84_001361</name>
</gene>
<reference evidence="1 2" key="1">
    <citation type="submission" date="2023-07" db="EMBL/GenBank/DDBJ databases">
        <title>Sorghum-associated microbial communities from plants grown in Nebraska, USA.</title>
        <authorList>
            <person name="Schachtman D."/>
        </authorList>
    </citation>
    <scope>NUCLEOTIDE SEQUENCE [LARGE SCALE GENOMIC DNA]</scope>
    <source>
        <strain evidence="1 2">BE57</strain>
    </source>
</reference>
<protein>
    <submittedName>
        <fullName evidence="1">Uncharacterized protein</fullName>
    </submittedName>
</protein>
<proteinExistence type="predicted"/>
<dbReference type="RefSeq" id="WP_309981618.1">
    <property type="nucleotide sequence ID" value="NZ_JAVDTI010000001.1"/>
</dbReference>
<dbReference type="Proteomes" id="UP001264980">
    <property type="component" value="Unassembled WGS sequence"/>
</dbReference>
<name>A0ABU1QUI6_9BACT</name>
<accession>A0ABU1QUI6</accession>
<evidence type="ECO:0000313" key="2">
    <source>
        <dbReference type="Proteomes" id="UP001264980"/>
    </source>
</evidence>
<organism evidence="1 2">
    <name type="scientific">Dyadobacter fermentans</name>
    <dbReference type="NCBI Taxonomy" id="94254"/>
    <lineage>
        <taxon>Bacteria</taxon>
        <taxon>Pseudomonadati</taxon>
        <taxon>Bacteroidota</taxon>
        <taxon>Cytophagia</taxon>
        <taxon>Cytophagales</taxon>
        <taxon>Spirosomataceae</taxon>
        <taxon>Dyadobacter</taxon>
    </lineage>
</organism>
<comment type="caution">
    <text evidence="1">The sequence shown here is derived from an EMBL/GenBank/DDBJ whole genome shotgun (WGS) entry which is preliminary data.</text>
</comment>
<evidence type="ECO:0000313" key="1">
    <source>
        <dbReference type="EMBL" id="MDR6804324.1"/>
    </source>
</evidence>
<dbReference type="EMBL" id="JAVDTI010000001">
    <property type="protein sequence ID" value="MDR6804324.1"/>
    <property type="molecule type" value="Genomic_DNA"/>
</dbReference>
<sequence>MAGVLASVYMRASGKGIAKSTEQVSFQLLGSSRTSFTNRERKYNSCQINLLEVILLLFSDFTFDIETPVEKRPKITPQLSKDF</sequence>